<feature type="domain" description="Peptidase M16 N-terminal" evidence="10">
    <location>
        <begin position="38"/>
        <end position="184"/>
    </location>
</feature>
<evidence type="ECO:0000256" key="3">
    <source>
        <dbReference type="ARBA" id="ARBA00022670"/>
    </source>
</evidence>
<protein>
    <submittedName>
        <fullName evidence="12">Peptidase M16</fullName>
    </submittedName>
</protein>
<keyword evidence="4" id="KW-0479">Metal-binding</keyword>
<dbReference type="PROSITE" id="PS00143">
    <property type="entry name" value="INSULINASE"/>
    <property type="match status" value="1"/>
</dbReference>
<dbReference type="GO" id="GO:0046872">
    <property type="term" value="F:metal ion binding"/>
    <property type="evidence" value="ECO:0007669"/>
    <property type="project" value="UniProtKB-KW"/>
</dbReference>
<keyword evidence="5" id="KW-0378">Hydrolase</keyword>
<evidence type="ECO:0000313" key="12">
    <source>
        <dbReference type="EMBL" id="PVH27913.1"/>
    </source>
</evidence>
<feature type="signal peptide" evidence="9">
    <location>
        <begin position="1"/>
        <end position="24"/>
    </location>
</feature>
<dbReference type="GO" id="GO:0004222">
    <property type="term" value="F:metalloendopeptidase activity"/>
    <property type="evidence" value="ECO:0007669"/>
    <property type="project" value="InterPro"/>
</dbReference>
<keyword evidence="13" id="KW-1185">Reference proteome</keyword>
<dbReference type="InterPro" id="IPR007863">
    <property type="entry name" value="Peptidase_M16_C"/>
</dbReference>
<dbReference type="PANTHER" id="PTHR43690">
    <property type="entry name" value="NARDILYSIN"/>
    <property type="match status" value="1"/>
</dbReference>
<dbReference type="Pfam" id="PF00675">
    <property type="entry name" value="Peptidase_M16"/>
    <property type="match status" value="1"/>
</dbReference>
<comment type="similarity">
    <text evidence="2 8">Belongs to the peptidase M16 family.</text>
</comment>
<evidence type="ECO:0000259" key="11">
    <source>
        <dbReference type="Pfam" id="PF05193"/>
    </source>
</evidence>
<dbReference type="GO" id="GO:0006508">
    <property type="term" value="P:proteolysis"/>
    <property type="evidence" value="ECO:0007669"/>
    <property type="project" value="UniProtKB-KW"/>
</dbReference>
<evidence type="ECO:0000256" key="6">
    <source>
        <dbReference type="ARBA" id="ARBA00022833"/>
    </source>
</evidence>
<evidence type="ECO:0000256" key="5">
    <source>
        <dbReference type="ARBA" id="ARBA00022801"/>
    </source>
</evidence>
<dbReference type="AlphaFoldDB" id="A0A2T8HRA2"/>
<evidence type="ECO:0000256" key="4">
    <source>
        <dbReference type="ARBA" id="ARBA00022723"/>
    </source>
</evidence>
<name>A0A2T8HRA2_9RHOB</name>
<evidence type="ECO:0000313" key="13">
    <source>
        <dbReference type="Proteomes" id="UP000245911"/>
    </source>
</evidence>
<evidence type="ECO:0000256" key="1">
    <source>
        <dbReference type="ARBA" id="ARBA00001947"/>
    </source>
</evidence>
<evidence type="ECO:0000256" key="2">
    <source>
        <dbReference type="ARBA" id="ARBA00007261"/>
    </source>
</evidence>
<keyword evidence="7" id="KW-0482">Metalloprotease</keyword>
<dbReference type="RefSeq" id="WP_116559435.1">
    <property type="nucleotide sequence ID" value="NZ_QDKM01000008.1"/>
</dbReference>
<dbReference type="Gene3D" id="3.30.830.10">
    <property type="entry name" value="Metalloenzyme, LuxS/M16 peptidase-like"/>
    <property type="match status" value="2"/>
</dbReference>
<evidence type="ECO:0000256" key="8">
    <source>
        <dbReference type="RuleBase" id="RU004447"/>
    </source>
</evidence>
<keyword evidence="3" id="KW-0645">Protease</keyword>
<feature type="domain" description="Peptidase M16 C-terminal" evidence="11">
    <location>
        <begin position="194"/>
        <end position="375"/>
    </location>
</feature>
<comment type="caution">
    <text evidence="12">The sequence shown here is derived from an EMBL/GenBank/DDBJ whole genome shotgun (WGS) entry which is preliminary data.</text>
</comment>
<keyword evidence="6" id="KW-0862">Zinc</keyword>
<dbReference type="EMBL" id="QDKM01000008">
    <property type="protein sequence ID" value="PVH27913.1"/>
    <property type="molecule type" value="Genomic_DNA"/>
</dbReference>
<keyword evidence="9" id="KW-0732">Signal</keyword>
<dbReference type="InterPro" id="IPR011249">
    <property type="entry name" value="Metalloenz_LuxS/M16"/>
</dbReference>
<accession>A0A2T8HRA2</accession>
<dbReference type="Proteomes" id="UP000245911">
    <property type="component" value="Unassembled WGS sequence"/>
</dbReference>
<gene>
    <name evidence="12" type="ORF">DDE20_15515</name>
</gene>
<dbReference type="InterPro" id="IPR050626">
    <property type="entry name" value="Peptidase_M16"/>
</dbReference>
<evidence type="ECO:0000256" key="9">
    <source>
        <dbReference type="SAM" id="SignalP"/>
    </source>
</evidence>
<sequence>MIHPLRLFASALTLVAFGLLPALAEEPQMFTLDNGMEVVVIEDHRAPVVVHMVWYRVGAADDPAGQSGIAHYLEHLMFKATETMEEGEFSQVVEANGGRDNAFTSWDYTAYHQRVAADRLGLMMQMEADRMVNLRLDRSSWRPERDVILRERGQTLESNPHRQFSEQLRAALFQNHPYGRPIIGWRHEMEELTGEIATEFYRRFYAPNNAILIVAGDVEAEEALALANEHYGPIPAAVETPERIRATEPPHLAERRVIMHDERVSNPYVSRQYLAPIRRSGDQSEAAAYQVLAVLLGGSSQTSVLERSLTYDQEIALTAWAGYNGDGLDNGTFSLGVMPVPGVSLQDAEDALDAVLADFIENGVDDAQFERVQMQIRAEAIYQQDDARRRANAIGSDLAVGLTLADSLDWINVLQAVTPEDVINAARSLDRRSSVTGWLMGEDA</sequence>
<dbReference type="OrthoDB" id="9811314at2"/>
<dbReference type="InterPro" id="IPR011765">
    <property type="entry name" value="Pept_M16_N"/>
</dbReference>
<dbReference type="Pfam" id="PF05193">
    <property type="entry name" value="Peptidase_M16_C"/>
    <property type="match status" value="1"/>
</dbReference>
<organism evidence="12 13">
    <name type="scientific">Pararhodobacter oceanensis</name>
    <dbReference type="NCBI Taxonomy" id="2172121"/>
    <lineage>
        <taxon>Bacteria</taxon>
        <taxon>Pseudomonadati</taxon>
        <taxon>Pseudomonadota</taxon>
        <taxon>Alphaproteobacteria</taxon>
        <taxon>Rhodobacterales</taxon>
        <taxon>Paracoccaceae</taxon>
        <taxon>Pararhodobacter</taxon>
    </lineage>
</organism>
<proteinExistence type="inferred from homology"/>
<feature type="chain" id="PRO_5015495482" evidence="9">
    <location>
        <begin position="25"/>
        <end position="444"/>
    </location>
</feature>
<dbReference type="InterPro" id="IPR001431">
    <property type="entry name" value="Pept_M16_Zn_BS"/>
</dbReference>
<reference evidence="12 13" key="1">
    <citation type="submission" date="2018-04" db="EMBL/GenBank/DDBJ databases">
        <title>Pararhodobacter oceanense sp. nov., isolated from marine intertidal sediment.</title>
        <authorList>
            <person name="Wang X.-L."/>
            <person name="Du Z.-J."/>
        </authorList>
    </citation>
    <scope>NUCLEOTIDE SEQUENCE [LARGE SCALE GENOMIC DNA]</scope>
    <source>
        <strain evidence="12 13">AM505</strain>
    </source>
</reference>
<dbReference type="SUPFAM" id="SSF63411">
    <property type="entry name" value="LuxS/MPP-like metallohydrolase"/>
    <property type="match status" value="2"/>
</dbReference>
<dbReference type="PANTHER" id="PTHR43690:SF17">
    <property type="entry name" value="PROTEIN YHJJ"/>
    <property type="match status" value="1"/>
</dbReference>
<comment type="cofactor">
    <cofactor evidence="1">
        <name>Zn(2+)</name>
        <dbReference type="ChEBI" id="CHEBI:29105"/>
    </cofactor>
</comment>
<evidence type="ECO:0000256" key="7">
    <source>
        <dbReference type="ARBA" id="ARBA00023049"/>
    </source>
</evidence>
<evidence type="ECO:0000259" key="10">
    <source>
        <dbReference type="Pfam" id="PF00675"/>
    </source>
</evidence>